<keyword evidence="2" id="KW-1185">Reference proteome</keyword>
<name>A0A4R3I7Y6_9GAMM</name>
<dbReference type="RefSeq" id="WP_132701307.1">
    <property type="nucleotide sequence ID" value="NZ_SLZR01000006.1"/>
</dbReference>
<sequence length="123" mass="14547">MTQAKVRRIRTPRFSDPEIPPLPPRIRLSATCWERSWWLTLAEPIANIEPVREIIKDFAADNIVLRAQMRTYRRICVAINTRDIDEQGEFELSMEVLARIHREVATIERVEDRLASYWPITLF</sequence>
<protein>
    <submittedName>
        <fullName evidence="1">Uncharacterized protein</fullName>
    </submittedName>
</protein>
<gene>
    <name evidence="1" type="ORF">BCF53_10663</name>
</gene>
<comment type="caution">
    <text evidence="1">The sequence shown here is derived from an EMBL/GenBank/DDBJ whole genome shotgun (WGS) entry which is preliminary data.</text>
</comment>
<accession>A0A4R3I7Y6</accession>
<dbReference type="Proteomes" id="UP000295793">
    <property type="component" value="Unassembled WGS sequence"/>
</dbReference>
<evidence type="ECO:0000313" key="1">
    <source>
        <dbReference type="EMBL" id="TCS41332.1"/>
    </source>
</evidence>
<dbReference type="OrthoDB" id="6198380at2"/>
<evidence type="ECO:0000313" key="2">
    <source>
        <dbReference type="Proteomes" id="UP000295793"/>
    </source>
</evidence>
<organism evidence="1 2">
    <name type="scientific">Reinekea marinisedimentorum</name>
    <dbReference type="NCBI Taxonomy" id="230495"/>
    <lineage>
        <taxon>Bacteria</taxon>
        <taxon>Pseudomonadati</taxon>
        <taxon>Pseudomonadota</taxon>
        <taxon>Gammaproteobacteria</taxon>
        <taxon>Oceanospirillales</taxon>
        <taxon>Saccharospirillaceae</taxon>
        <taxon>Reinekea</taxon>
    </lineage>
</organism>
<reference evidence="1 2" key="1">
    <citation type="submission" date="2019-03" db="EMBL/GenBank/DDBJ databases">
        <title>Genomic Encyclopedia of Archaeal and Bacterial Type Strains, Phase II (KMG-II): from individual species to whole genera.</title>
        <authorList>
            <person name="Goeker M."/>
        </authorList>
    </citation>
    <scope>NUCLEOTIDE SEQUENCE [LARGE SCALE GENOMIC DNA]</scope>
    <source>
        <strain evidence="1 2">DSM 15388</strain>
    </source>
</reference>
<proteinExistence type="predicted"/>
<dbReference type="AlphaFoldDB" id="A0A4R3I7Y6"/>
<dbReference type="EMBL" id="SLZR01000006">
    <property type="protein sequence ID" value="TCS41332.1"/>
    <property type="molecule type" value="Genomic_DNA"/>
</dbReference>